<feature type="non-terminal residue" evidence="1">
    <location>
        <position position="82"/>
    </location>
</feature>
<organism evidence="1 2">
    <name type="scientific">Cichlidogyrus casuarinus</name>
    <dbReference type="NCBI Taxonomy" id="1844966"/>
    <lineage>
        <taxon>Eukaryota</taxon>
        <taxon>Metazoa</taxon>
        <taxon>Spiralia</taxon>
        <taxon>Lophotrochozoa</taxon>
        <taxon>Platyhelminthes</taxon>
        <taxon>Monogenea</taxon>
        <taxon>Monopisthocotylea</taxon>
        <taxon>Dactylogyridea</taxon>
        <taxon>Ancyrocephalidae</taxon>
        <taxon>Cichlidogyrus</taxon>
    </lineage>
</organism>
<dbReference type="AlphaFoldDB" id="A0ABD2PPW6"/>
<keyword evidence="2" id="KW-1185">Reference proteome</keyword>
<evidence type="ECO:0000313" key="1">
    <source>
        <dbReference type="EMBL" id="KAL3308486.1"/>
    </source>
</evidence>
<comment type="caution">
    <text evidence="1">The sequence shown here is derived from an EMBL/GenBank/DDBJ whole genome shotgun (WGS) entry which is preliminary data.</text>
</comment>
<dbReference type="Proteomes" id="UP001626550">
    <property type="component" value="Unassembled WGS sequence"/>
</dbReference>
<gene>
    <name evidence="1" type="ORF">Ciccas_012982</name>
</gene>
<evidence type="ECO:0000313" key="2">
    <source>
        <dbReference type="Proteomes" id="UP001626550"/>
    </source>
</evidence>
<reference evidence="1 2" key="1">
    <citation type="submission" date="2024-11" db="EMBL/GenBank/DDBJ databases">
        <title>Adaptive evolution of stress response genes in parasites aligns with host niche diversity.</title>
        <authorList>
            <person name="Hahn C."/>
            <person name="Resl P."/>
        </authorList>
    </citation>
    <scope>NUCLEOTIDE SEQUENCE [LARGE SCALE GENOMIC DNA]</scope>
    <source>
        <strain evidence="1">EGGRZ-B1_66</strain>
        <tissue evidence="1">Body</tissue>
    </source>
</reference>
<proteinExistence type="predicted"/>
<name>A0ABD2PPW6_9PLAT</name>
<protein>
    <submittedName>
        <fullName evidence="1">Uncharacterized protein</fullName>
    </submittedName>
</protein>
<sequence>MINDDNYIICFVSARSSSDKCLNSTIEEMKSETFSHDERTEVDSLCKILENLPPRKSKVSRGYRYCYGRLMRTDPSLGPVEV</sequence>
<dbReference type="EMBL" id="JBJKFK010005157">
    <property type="protein sequence ID" value="KAL3308486.1"/>
    <property type="molecule type" value="Genomic_DNA"/>
</dbReference>
<accession>A0ABD2PPW6</accession>